<dbReference type="PANTHER" id="PTHR37829">
    <property type="entry name" value="PHAGE-LIKE ELEMENT PBSX PROTEIN XKDT"/>
    <property type="match status" value="1"/>
</dbReference>
<proteinExistence type="predicted"/>
<dbReference type="EMBL" id="JBHTLT010000127">
    <property type="protein sequence ID" value="MFD1206628.1"/>
    <property type="molecule type" value="Genomic_DNA"/>
</dbReference>
<organism evidence="2 3">
    <name type="scientific">Sporosarcina contaminans</name>
    <dbReference type="NCBI Taxonomy" id="633403"/>
    <lineage>
        <taxon>Bacteria</taxon>
        <taxon>Bacillati</taxon>
        <taxon>Bacillota</taxon>
        <taxon>Bacilli</taxon>
        <taxon>Bacillales</taxon>
        <taxon>Caryophanaceae</taxon>
        <taxon>Sporosarcina</taxon>
    </lineage>
</organism>
<reference evidence="3" key="1">
    <citation type="journal article" date="2019" name="Int. J. Syst. Evol. Microbiol.">
        <title>The Global Catalogue of Microorganisms (GCM) 10K type strain sequencing project: providing services to taxonomists for standard genome sequencing and annotation.</title>
        <authorList>
            <consortium name="The Broad Institute Genomics Platform"/>
            <consortium name="The Broad Institute Genome Sequencing Center for Infectious Disease"/>
            <person name="Wu L."/>
            <person name="Ma J."/>
        </authorList>
    </citation>
    <scope>NUCLEOTIDE SEQUENCE [LARGE SCALE GENOMIC DNA]</scope>
    <source>
        <strain evidence="3">CCUG 53915</strain>
    </source>
</reference>
<dbReference type="Pfam" id="PF04865">
    <property type="entry name" value="Baseplate_J"/>
    <property type="match status" value="1"/>
</dbReference>
<gene>
    <name evidence="2" type="ORF">ACFQ38_16145</name>
</gene>
<protein>
    <submittedName>
        <fullName evidence="2">Baseplate J/gp47 family protein</fullName>
    </submittedName>
</protein>
<dbReference type="RefSeq" id="WP_381482192.1">
    <property type="nucleotide sequence ID" value="NZ_JBHTLT010000127.1"/>
</dbReference>
<comment type="caution">
    <text evidence="2">The sequence shown here is derived from an EMBL/GenBank/DDBJ whole genome shotgun (WGS) entry which is preliminary data.</text>
</comment>
<keyword evidence="3" id="KW-1185">Reference proteome</keyword>
<evidence type="ECO:0000313" key="3">
    <source>
        <dbReference type="Proteomes" id="UP001597231"/>
    </source>
</evidence>
<name>A0ABW3U4Q1_9BACL</name>
<dbReference type="InterPro" id="IPR052399">
    <property type="entry name" value="Phage_Baseplate_Assmbl_Protein"/>
</dbReference>
<evidence type="ECO:0000259" key="1">
    <source>
        <dbReference type="Pfam" id="PF04865"/>
    </source>
</evidence>
<evidence type="ECO:0000313" key="2">
    <source>
        <dbReference type="EMBL" id="MFD1206628.1"/>
    </source>
</evidence>
<dbReference type="PANTHER" id="PTHR37829:SF3">
    <property type="entry name" value="PROTEIN JAYE-RELATED"/>
    <property type="match status" value="1"/>
</dbReference>
<dbReference type="InterPro" id="IPR006949">
    <property type="entry name" value="Barrel_Baseplate_J-like"/>
</dbReference>
<sequence length="392" mass="43369">MLTSAGFKRKRYIDFFEEMSEQARQLWGEDVNLSERSALGKFVSLIAYARAEEAETAEEVYNSRFVDTSEGVALEQNVKRVIKRKEWLKASDNVQLTLERGADIPTGTLVGTPYGVLFETMEPIKAASDGVYTVKVRALEYGRIGNVGAAEITKIINPVPGFKSVTNPTPFRNGQDEESDAELQERYYKSLGKAGRRRSESIEARVMDEVEGVRSCIVDDNDTMEYNPRGVPPKAFETIVLGGNQEDIAKKILEAKAGGIQAYGSTLVEVKDSKGKLQKIGFTYAESLKVYVKAQIKKGSSYPLNGDDLVKEQIVRYIGGPGLEEVHNGLGMSQDVVLARLEAQLFRVEGVEDAKVSLSFDGFVFLEENLEIGFAQVAETDFSKIEVIDLVT</sequence>
<accession>A0ABW3U4Q1</accession>
<feature type="domain" description="Baseplate protein J-like barrel" evidence="1">
    <location>
        <begin position="94"/>
        <end position="174"/>
    </location>
</feature>
<dbReference type="Proteomes" id="UP001597231">
    <property type="component" value="Unassembled WGS sequence"/>
</dbReference>